<dbReference type="Proteomes" id="UP000829354">
    <property type="component" value="Chromosome X"/>
</dbReference>
<evidence type="ECO:0000313" key="4">
    <source>
        <dbReference type="Proteomes" id="UP000829354"/>
    </source>
</evidence>
<name>A0AAE9FCL1_CAEBR</name>
<feature type="coiled-coil region" evidence="1">
    <location>
        <begin position="37"/>
        <end position="98"/>
    </location>
</feature>
<feature type="region of interest" description="Disordered" evidence="2">
    <location>
        <begin position="330"/>
        <end position="363"/>
    </location>
</feature>
<keyword evidence="4" id="KW-1185">Reference proteome</keyword>
<evidence type="ECO:0000313" key="3">
    <source>
        <dbReference type="EMBL" id="UMM40301.1"/>
    </source>
</evidence>
<organism evidence="3 4">
    <name type="scientific">Caenorhabditis briggsae</name>
    <dbReference type="NCBI Taxonomy" id="6238"/>
    <lineage>
        <taxon>Eukaryota</taxon>
        <taxon>Metazoa</taxon>
        <taxon>Ecdysozoa</taxon>
        <taxon>Nematoda</taxon>
        <taxon>Chromadorea</taxon>
        <taxon>Rhabditida</taxon>
        <taxon>Rhabditina</taxon>
        <taxon>Rhabditomorpha</taxon>
        <taxon>Rhabditoidea</taxon>
        <taxon>Rhabditidae</taxon>
        <taxon>Peloderinae</taxon>
        <taxon>Caenorhabditis</taxon>
    </lineage>
</organism>
<gene>
    <name evidence="3" type="ORF">L5515_016982</name>
</gene>
<keyword evidence="1" id="KW-0175">Coiled coil</keyword>
<reference evidence="3 4" key="1">
    <citation type="submission" date="2022-04" db="EMBL/GenBank/DDBJ databases">
        <title>Chromosome-level reference genomes for two strains of Caenorhabditis briggsae: an improved platform for comparative genomics.</title>
        <authorList>
            <person name="Stevens L."/>
            <person name="Andersen E."/>
        </authorList>
    </citation>
    <scope>NUCLEOTIDE SEQUENCE [LARGE SCALE GENOMIC DNA]</scope>
    <source>
        <strain evidence="3">VX34</strain>
        <tissue evidence="3">Whole-organism</tissue>
    </source>
</reference>
<evidence type="ECO:0000256" key="1">
    <source>
        <dbReference type="SAM" id="Coils"/>
    </source>
</evidence>
<feature type="compositionally biased region" description="Basic and acidic residues" evidence="2">
    <location>
        <begin position="347"/>
        <end position="363"/>
    </location>
</feature>
<protein>
    <submittedName>
        <fullName evidence="3">Uncharacterized protein</fullName>
    </submittedName>
</protein>
<dbReference type="EMBL" id="CP092625">
    <property type="protein sequence ID" value="UMM40301.1"/>
    <property type="molecule type" value="Genomic_DNA"/>
</dbReference>
<dbReference type="AlphaFoldDB" id="A0AAE9FCL1"/>
<proteinExistence type="predicted"/>
<feature type="coiled-coil region" evidence="1">
    <location>
        <begin position="241"/>
        <end position="308"/>
    </location>
</feature>
<evidence type="ECO:0000256" key="2">
    <source>
        <dbReference type="SAM" id="MobiDB-lite"/>
    </source>
</evidence>
<sequence length="363" mass="42588">MDQRPNHQARDKRFLAGVQMGVGALDDMADIIEVHELEGLQREHDDVAQMAENLGQEMNEDARIRELWEEMREDRHWFQQIRRKLEALRRNTALARNRRDPQLQMVEAQRRQRRLQNPNQRRQAGQNLVIPMKIEIGRKAGNADADNADDGNVIRPDTIVKSIEDWLVHQAMDEFGLPEEQINNLYAVAAGLLEDGQHPRLMQELDNLDQQPVNPVFGENQENNDPNWEQRVALQEPGAAMRQLADEVRELEERGRMLREENHSLVEELRRVNEERQAMNEAFRAIELNRINEERQAMDEALRAIELNRILHEEHRNLAEALRRMEDVASVREHQHEVEEDTVQEIPHGEANRVPQDDHQRTF</sequence>
<accession>A0AAE9FCL1</accession>